<dbReference type="InterPro" id="IPR029063">
    <property type="entry name" value="SAM-dependent_MTases_sf"/>
</dbReference>
<dbReference type="InterPro" id="IPR050444">
    <property type="entry name" value="Polyketide_Synthase"/>
</dbReference>
<dbReference type="EMBL" id="CAJVRC010000839">
    <property type="protein sequence ID" value="CAG8888826.1"/>
    <property type="molecule type" value="Genomic_DNA"/>
</dbReference>
<dbReference type="InterPro" id="IPR020806">
    <property type="entry name" value="PKS_PP-bd"/>
</dbReference>
<keyword evidence="1" id="KW-0596">Phosphopantetheine</keyword>
<organism evidence="8 9">
    <name type="scientific">Penicillium egyptiacum</name>
    <dbReference type="NCBI Taxonomy" id="1303716"/>
    <lineage>
        <taxon>Eukaryota</taxon>
        <taxon>Fungi</taxon>
        <taxon>Dikarya</taxon>
        <taxon>Ascomycota</taxon>
        <taxon>Pezizomycotina</taxon>
        <taxon>Eurotiomycetes</taxon>
        <taxon>Eurotiomycetidae</taxon>
        <taxon>Eurotiales</taxon>
        <taxon>Aspergillaceae</taxon>
        <taxon>Penicillium</taxon>
    </lineage>
</organism>
<name>A0A9W4KAS2_9EURO</name>
<dbReference type="Gene3D" id="3.90.180.10">
    <property type="entry name" value="Medium-chain alcohol dehydrogenases, catalytic domain"/>
    <property type="match status" value="1"/>
</dbReference>
<keyword evidence="5" id="KW-0511">Multifunctional enzyme</keyword>
<dbReference type="SMART" id="SM00823">
    <property type="entry name" value="PKS_PP"/>
    <property type="match status" value="1"/>
</dbReference>
<dbReference type="GO" id="GO:0044550">
    <property type="term" value="P:secondary metabolite biosynthetic process"/>
    <property type="evidence" value="ECO:0007669"/>
    <property type="project" value="UniProtKB-ARBA"/>
</dbReference>
<dbReference type="OrthoDB" id="329835at2759"/>
<dbReference type="SMART" id="SM00829">
    <property type="entry name" value="PKS_ER"/>
    <property type="match status" value="1"/>
</dbReference>
<keyword evidence="6" id="KW-0012">Acyltransferase</keyword>
<dbReference type="Gene3D" id="1.10.1200.10">
    <property type="entry name" value="ACP-like"/>
    <property type="match status" value="1"/>
</dbReference>
<evidence type="ECO:0000313" key="9">
    <source>
        <dbReference type="Proteomes" id="UP001154252"/>
    </source>
</evidence>
<dbReference type="CDD" id="cd05195">
    <property type="entry name" value="enoyl_red"/>
    <property type="match status" value="1"/>
</dbReference>
<dbReference type="Gene3D" id="3.40.50.720">
    <property type="entry name" value="NAD(P)-binding Rossmann-like Domain"/>
    <property type="match status" value="1"/>
</dbReference>
<evidence type="ECO:0000256" key="4">
    <source>
        <dbReference type="ARBA" id="ARBA00022857"/>
    </source>
</evidence>
<keyword evidence="3" id="KW-0808">Transferase</keyword>
<feature type="domain" description="Carrier" evidence="7">
    <location>
        <begin position="1208"/>
        <end position="1283"/>
    </location>
</feature>
<dbReference type="SUPFAM" id="SSF51735">
    <property type="entry name" value="NAD(P)-binding Rossmann-fold domains"/>
    <property type="match status" value="2"/>
</dbReference>
<dbReference type="SUPFAM" id="SSF47336">
    <property type="entry name" value="ACP-like"/>
    <property type="match status" value="1"/>
</dbReference>
<reference evidence="8" key="1">
    <citation type="submission" date="2021-07" db="EMBL/GenBank/DDBJ databases">
        <authorList>
            <person name="Branca A.L. A."/>
        </authorList>
    </citation>
    <scope>NUCLEOTIDE SEQUENCE</scope>
</reference>
<dbReference type="Pfam" id="PF23297">
    <property type="entry name" value="ACP_SdgA_C"/>
    <property type="match status" value="1"/>
</dbReference>
<evidence type="ECO:0000256" key="3">
    <source>
        <dbReference type="ARBA" id="ARBA00022679"/>
    </source>
</evidence>
<keyword evidence="2" id="KW-0597">Phosphoprotein</keyword>
<dbReference type="SUPFAM" id="SSF50129">
    <property type="entry name" value="GroES-like"/>
    <property type="match status" value="1"/>
</dbReference>
<dbReference type="Pfam" id="PF08242">
    <property type="entry name" value="Methyltransf_12"/>
    <property type="match status" value="1"/>
</dbReference>
<dbReference type="PANTHER" id="PTHR45681">
    <property type="entry name" value="POLYKETIDE SYNTHASE 44-RELATED"/>
    <property type="match status" value="1"/>
</dbReference>
<dbReference type="InterPro" id="IPR013217">
    <property type="entry name" value="Methyltransf_12"/>
</dbReference>
<dbReference type="SUPFAM" id="SSF53335">
    <property type="entry name" value="S-adenosyl-L-methionine-dependent methyltransferases"/>
    <property type="match status" value="1"/>
</dbReference>
<dbReference type="GO" id="GO:0031177">
    <property type="term" value="F:phosphopantetheine binding"/>
    <property type="evidence" value="ECO:0007669"/>
    <property type="project" value="InterPro"/>
</dbReference>
<evidence type="ECO:0000313" key="8">
    <source>
        <dbReference type="EMBL" id="CAG8888826.1"/>
    </source>
</evidence>
<dbReference type="Pfam" id="PF08240">
    <property type="entry name" value="ADH_N"/>
    <property type="match status" value="1"/>
</dbReference>
<dbReference type="InterPro" id="IPR011032">
    <property type="entry name" value="GroES-like_sf"/>
</dbReference>
<dbReference type="InterPro" id="IPR013968">
    <property type="entry name" value="PKS_KR"/>
</dbReference>
<dbReference type="InterPro" id="IPR020843">
    <property type="entry name" value="ER"/>
</dbReference>
<dbReference type="InterPro" id="IPR057326">
    <property type="entry name" value="KR_dom"/>
</dbReference>
<dbReference type="InterPro" id="IPR013154">
    <property type="entry name" value="ADH-like_N"/>
</dbReference>
<evidence type="ECO:0000256" key="6">
    <source>
        <dbReference type="ARBA" id="ARBA00023315"/>
    </source>
</evidence>
<dbReference type="GO" id="GO:0016746">
    <property type="term" value="F:acyltransferase activity"/>
    <property type="evidence" value="ECO:0007669"/>
    <property type="project" value="UniProtKB-KW"/>
</dbReference>
<dbReference type="Gene3D" id="3.40.50.150">
    <property type="entry name" value="Vaccinia Virus protein VP39"/>
    <property type="match status" value="1"/>
</dbReference>
<dbReference type="InterPro" id="IPR036291">
    <property type="entry name" value="NAD(P)-bd_dom_sf"/>
</dbReference>
<sequence length="1284" mass="140347">MVREPYWQPVERVDIETLTPAIAEAMFPPKEIASSTVSELETLSAHILASINEELSHDSVHDKTQNHDSFAKWVKSWVSSSEREDLLKITGAERLAIIERLATTNLHGIPEARCLKALHSSLNEVLGGTTNSVKVLMENNLITDLFASGISVSGVFSQLRHVIDLLGHRNPRMRILEVGGGSAGATSVVLEMLASNSKSKRFEEYVFTDVAQWCVTEAQSRFNGHYGLVFQTLDSLQDPVSQGFETHSFDLIIAAGCLGKLESSETALKQIRPLLKPSGSLVLLETTRSTLASEVLSRTLTGKWDHERINREKAEWNNILKECGFSGVDISLEDVSKHAEYRCLCQPFVLTTEEYTGDQQMTTVMLSKVPEIKADAPPRMMEGAHIFLVYRDLLPLLADTTARVLAKQGFNAIPIELFSGHGIPRNSMVISFVDVNGSMLTCRDESYFKALQAIVPNVSAMVWVAADLIIPRESSIMKGMLRSIATENVSSKYAFIELDFSHYTSQVRAAELIVRKRNELRAPAPSEIVDLECVLRGGAFHVERLLPEETLKIQFYLRNGFEDNIEERAVGTQLPIKARYRQPGMLSSLHFTSNPDFSKRLEDDWIEIKTEAIGLNMKDIAVATARFDLNNLSTEGAGVVTRLGSAVTSFELGDRVFGIIPGNMGNYLRSPASVVSKIPDGLSTDGAASMPVVYLTAIYALKHLARLAKGESVLIQSATGGLGMAAIQIAQALGAEIYATVGTDEKAKILVDEFGIPASHIFHSRKLSAVEDILKATKQKGLDVILSSSGGDLMHEMWRCIAPLGRFVDVGRTDVLGGGKLGLEVFKKNATFSSFDMGQIYRQKPELISKMMTEMTGLIYEGVIGPIRHLTTFCISCLEIAMNLFSKGLHTGKFIITFSDPTATLKVIDRLKIARPVVRAEFDPNATYLLVGCLGGLGRSLSAWMVEQGARHLAFLSRSGTNKPEAVSIVEELTAAGADPEVIQCNVADQNALASAVEKLAATRQVKGVIHAAMVEGDALFENAAWSQVQNVLEPKVIGTINLHHATKSLPLDFFLMTSSIVGTSLPATTLGLELILEVGSVSSSIGFQQMLQRNATYGVSETEFLQLLEGALCKPHFSSEESSFSRRDARYPAQVVTGLEPSRFLPYLENDRVNDLVWYNNARFQGVRQAISDRAQKLASAGSNSSGGTSSIATQLRNASTPVEKLEISRTAITTRLAELLSVAADDIDSNMPVSRYGVDSLVAGELRNWLIRTFGLEVSMLQLLSKNARIEDLVKGAAKVDG</sequence>
<evidence type="ECO:0000259" key="7">
    <source>
        <dbReference type="PROSITE" id="PS50075"/>
    </source>
</evidence>
<dbReference type="SMART" id="SM00822">
    <property type="entry name" value="PKS_KR"/>
    <property type="match status" value="1"/>
</dbReference>
<comment type="caution">
    <text evidence="8">The sequence shown here is derived from an EMBL/GenBank/DDBJ whole genome shotgun (WGS) entry which is preliminary data.</text>
</comment>
<dbReference type="InterPro" id="IPR009081">
    <property type="entry name" value="PP-bd_ACP"/>
</dbReference>
<dbReference type="Pfam" id="PF00107">
    <property type="entry name" value="ADH_zinc_N"/>
    <property type="match status" value="1"/>
</dbReference>
<dbReference type="InterPro" id="IPR013149">
    <property type="entry name" value="ADH-like_C"/>
</dbReference>
<dbReference type="PROSITE" id="PS50075">
    <property type="entry name" value="CARRIER"/>
    <property type="match status" value="1"/>
</dbReference>
<dbReference type="Proteomes" id="UP001154252">
    <property type="component" value="Unassembled WGS sequence"/>
</dbReference>
<dbReference type="PANTHER" id="PTHR45681:SF6">
    <property type="entry name" value="POLYKETIDE SYNTHASE 37"/>
    <property type="match status" value="1"/>
</dbReference>
<evidence type="ECO:0000256" key="1">
    <source>
        <dbReference type="ARBA" id="ARBA00022450"/>
    </source>
</evidence>
<accession>A0A9W4KAS2</accession>
<dbReference type="Pfam" id="PF08659">
    <property type="entry name" value="KR"/>
    <property type="match status" value="1"/>
</dbReference>
<gene>
    <name evidence="8" type="ORF">PEGY_LOCUS1809</name>
</gene>
<keyword evidence="9" id="KW-1185">Reference proteome</keyword>
<proteinExistence type="predicted"/>
<evidence type="ECO:0000256" key="5">
    <source>
        <dbReference type="ARBA" id="ARBA00023268"/>
    </source>
</evidence>
<evidence type="ECO:0000256" key="2">
    <source>
        <dbReference type="ARBA" id="ARBA00022553"/>
    </source>
</evidence>
<dbReference type="GO" id="GO:0016491">
    <property type="term" value="F:oxidoreductase activity"/>
    <property type="evidence" value="ECO:0007669"/>
    <property type="project" value="InterPro"/>
</dbReference>
<keyword evidence="4" id="KW-0521">NADP</keyword>
<protein>
    <recommendedName>
        <fullName evidence="7">Carrier domain-containing protein</fullName>
    </recommendedName>
</protein>
<dbReference type="InterPro" id="IPR036736">
    <property type="entry name" value="ACP-like_sf"/>
</dbReference>